<evidence type="ECO:0000313" key="5">
    <source>
        <dbReference type="Proteomes" id="UP000655443"/>
    </source>
</evidence>
<comment type="caution">
    <text evidence="4">The sequence shown here is derived from an EMBL/GenBank/DDBJ whole genome shotgun (WGS) entry which is preliminary data.</text>
</comment>
<dbReference type="AlphaFoldDB" id="A0A918YN45"/>
<dbReference type="EMBL" id="BMVG01000023">
    <property type="protein sequence ID" value="GHE10388.1"/>
    <property type="molecule type" value="Genomic_DNA"/>
</dbReference>
<dbReference type="Gene3D" id="2.60.34.10">
    <property type="entry name" value="Substrate Binding Domain Of DNAk, Chain A, domain 1"/>
    <property type="match status" value="1"/>
</dbReference>
<name>A0A918YN45_9ACTN</name>
<dbReference type="SUPFAM" id="SSF100920">
    <property type="entry name" value="Heat shock protein 70kD (HSP70), peptide-binding domain"/>
    <property type="match status" value="1"/>
</dbReference>
<keyword evidence="3" id="KW-0143">Chaperone</keyword>
<dbReference type="Proteomes" id="UP000655443">
    <property type="component" value="Unassembled WGS sequence"/>
</dbReference>
<gene>
    <name evidence="4" type="ORF">GCM10010339_66370</name>
</gene>
<proteinExistence type="predicted"/>
<evidence type="ECO:0000256" key="1">
    <source>
        <dbReference type="ARBA" id="ARBA00022741"/>
    </source>
</evidence>
<keyword evidence="5" id="KW-1185">Reference proteome</keyword>
<dbReference type="InterPro" id="IPR029047">
    <property type="entry name" value="HSP70_peptide-bd_sf"/>
</dbReference>
<evidence type="ECO:0000256" key="3">
    <source>
        <dbReference type="ARBA" id="ARBA00023186"/>
    </source>
</evidence>
<dbReference type="Pfam" id="PF00012">
    <property type="entry name" value="HSP70"/>
    <property type="match status" value="1"/>
</dbReference>
<evidence type="ECO:0000313" key="4">
    <source>
        <dbReference type="EMBL" id="GHE10388.1"/>
    </source>
</evidence>
<dbReference type="GO" id="GO:0005524">
    <property type="term" value="F:ATP binding"/>
    <property type="evidence" value="ECO:0007669"/>
    <property type="project" value="UniProtKB-KW"/>
</dbReference>
<evidence type="ECO:0000256" key="2">
    <source>
        <dbReference type="ARBA" id="ARBA00022840"/>
    </source>
</evidence>
<keyword evidence="2" id="KW-0067">ATP-binding</keyword>
<organism evidence="4 5">
    <name type="scientific">Streptomyces alanosinicus</name>
    <dbReference type="NCBI Taxonomy" id="68171"/>
    <lineage>
        <taxon>Bacteria</taxon>
        <taxon>Bacillati</taxon>
        <taxon>Actinomycetota</taxon>
        <taxon>Actinomycetes</taxon>
        <taxon>Kitasatosporales</taxon>
        <taxon>Streptomycetaceae</taxon>
        <taxon>Streptomyces</taxon>
    </lineage>
</organism>
<sequence length="79" mass="8876">MTKIIERNTTIPTKRSELFTTDSSNQGTMFLHIVEGESERASQNRSLAVLELTDLPPRWDSFRSLLPRIPDPADGSDST</sequence>
<protein>
    <submittedName>
        <fullName evidence="4">Uncharacterized protein</fullName>
    </submittedName>
</protein>
<dbReference type="InterPro" id="IPR013126">
    <property type="entry name" value="Hsp_70_fam"/>
</dbReference>
<reference evidence="4" key="1">
    <citation type="journal article" date="2014" name="Int. J. Syst. Evol. Microbiol.">
        <title>Complete genome sequence of Corynebacterium casei LMG S-19264T (=DSM 44701T), isolated from a smear-ripened cheese.</title>
        <authorList>
            <consortium name="US DOE Joint Genome Institute (JGI-PGF)"/>
            <person name="Walter F."/>
            <person name="Albersmeier A."/>
            <person name="Kalinowski J."/>
            <person name="Ruckert C."/>
        </authorList>
    </citation>
    <scope>NUCLEOTIDE SEQUENCE</scope>
    <source>
        <strain evidence="4">JCM 4714</strain>
    </source>
</reference>
<accession>A0A918YN45</accession>
<reference evidence="4" key="2">
    <citation type="submission" date="2020-09" db="EMBL/GenBank/DDBJ databases">
        <authorList>
            <person name="Sun Q."/>
            <person name="Ohkuma M."/>
        </authorList>
    </citation>
    <scope>NUCLEOTIDE SEQUENCE</scope>
    <source>
        <strain evidence="4">JCM 4714</strain>
    </source>
</reference>
<keyword evidence="1" id="KW-0547">Nucleotide-binding</keyword>
<dbReference type="GO" id="GO:0140662">
    <property type="term" value="F:ATP-dependent protein folding chaperone"/>
    <property type="evidence" value="ECO:0007669"/>
    <property type="project" value="InterPro"/>
</dbReference>